<sequence length="410" mass="44022">MSAPTIGMQFSYKSDDPYPVSEGDLSKVVVIESSDDASDTEFPLDTAKRISSSDKDAVSALGSGPLRDHIRGIQDQLNELDRAADVTIVRTEKGATPEASAAAIVSIINNITEIPSAVNATPGIVVAGSTAWRPDLDTVNPVVAALEANIGKILAVAPVDVDPTSADNAIDARETMASGRLMPVGVAARVWEGDAVVTRPMASRVAGLIVRTDTNNGNMPFETICNQPIFGLAGLSRKIPFNFLDGSKEGQRLLAADIAIAAEGEIGVYGAVADGGFTFLGTDMAQTDAMWPQLHQLRGSDYIVTQMMKITRRHLGKKQTAPRVESWIREIIGELRGLKQDGHILGYTPASEMFTTDKNQPESIELGHIKLELGQETASAFKRADFELRRYRPATEGLIKDILARLRAVV</sequence>
<dbReference type="Proteomes" id="UP000199598">
    <property type="component" value="Unassembled WGS sequence"/>
</dbReference>
<evidence type="ECO:0000313" key="2">
    <source>
        <dbReference type="Proteomes" id="UP000199598"/>
    </source>
</evidence>
<reference evidence="1 2" key="1">
    <citation type="submission" date="2016-10" db="EMBL/GenBank/DDBJ databases">
        <authorList>
            <person name="Varghese N."/>
            <person name="Submissions S."/>
        </authorList>
    </citation>
    <scope>NUCLEOTIDE SEQUENCE [LARGE SCALE GENOMIC DNA]</scope>
    <source>
        <strain evidence="1 2">DSM 16392</strain>
    </source>
</reference>
<dbReference type="EMBL" id="FOSK01000013">
    <property type="protein sequence ID" value="SFK99167.1"/>
    <property type="molecule type" value="Genomic_DNA"/>
</dbReference>
<name>A0A1I4E3L9_9HYPH</name>
<accession>A0A1I4E3L9</accession>
<evidence type="ECO:0000313" key="1">
    <source>
        <dbReference type="EMBL" id="SFK99167.1"/>
    </source>
</evidence>
<protein>
    <recommendedName>
        <fullName evidence="3">Phage tail sheath protein</fullName>
    </recommendedName>
</protein>
<comment type="caution">
    <text evidence="1">The sequence shown here is derived from an EMBL/GenBank/DDBJ whole genome shotgun (WGS) entry which is preliminary data.</text>
</comment>
<organism evidence="1 2">
    <name type="scientific">Pseudovibrio ascidiaceicola</name>
    <dbReference type="NCBI Taxonomy" id="285279"/>
    <lineage>
        <taxon>Bacteria</taxon>
        <taxon>Pseudomonadati</taxon>
        <taxon>Pseudomonadota</taxon>
        <taxon>Alphaproteobacteria</taxon>
        <taxon>Hyphomicrobiales</taxon>
        <taxon>Stappiaceae</taxon>
        <taxon>Pseudovibrio</taxon>
    </lineage>
</organism>
<evidence type="ECO:0008006" key="3">
    <source>
        <dbReference type="Google" id="ProtNLM"/>
    </source>
</evidence>
<dbReference type="RefSeq" id="WP_093522712.1">
    <property type="nucleotide sequence ID" value="NZ_FOSK01000013.1"/>
</dbReference>
<gene>
    <name evidence="1" type="ORF">SAMN04488518_113102</name>
</gene>
<keyword evidence="2" id="KW-1185">Reference proteome</keyword>
<proteinExistence type="predicted"/>